<dbReference type="PANTHER" id="PTHR43639:SF1">
    <property type="entry name" value="SHORT-CHAIN DEHYDROGENASE_REDUCTASE FAMILY PROTEIN"/>
    <property type="match status" value="1"/>
</dbReference>
<gene>
    <name evidence="4" type="ORF">ACFFQA_36945</name>
</gene>
<dbReference type="PRINTS" id="PR00080">
    <property type="entry name" value="SDRFAMILY"/>
</dbReference>
<dbReference type="InterPro" id="IPR057326">
    <property type="entry name" value="KR_dom"/>
</dbReference>
<name>A0ABV6ACB0_9PSEU</name>
<keyword evidence="2" id="KW-0560">Oxidoreductase</keyword>
<keyword evidence="5" id="KW-1185">Reference proteome</keyword>
<dbReference type="PRINTS" id="PR00081">
    <property type="entry name" value="GDHRDH"/>
</dbReference>
<dbReference type="PANTHER" id="PTHR43639">
    <property type="entry name" value="OXIDOREDUCTASE, SHORT-CHAIN DEHYDROGENASE/REDUCTASE FAMILY (AFU_ORTHOLOGUE AFUA_5G02870)"/>
    <property type="match status" value="1"/>
</dbReference>
<dbReference type="SMART" id="SM00822">
    <property type="entry name" value="PKS_KR"/>
    <property type="match status" value="1"/>
</dbReference>
<evidence type="ECO:0000256" key="1">
    <source>
        <dbReference type="ARBA" id="ARBA00006484"/>
    </source>
</evidence>
<comment type="caution">
    <text evidence="4">The sequence shown here is derived from an EMBL/GenBank/DDBJ whole genome shotgun (WGS) entry which is preliminary data.</text>
</comment>
<comment type="similarity">
    <text evidence="1">Belongs to the short-chain dehydrogenases/reductases (SDR) family.</text>
</comment>
<dbReference type="RefSeq" id="WP_377862461.1">
    <property type="nucleotide sequence ID" value="NZ_JBHLZU010000036.1"/>
</dbReference>
<evidence type="ECO:0000256" key="2">
    <source>
        <dbReference type="ARBA" id="ARBA00023002"/>
    </source>
</evidence>
<dbReference type="Proteomes" id="UP001589693">
    <property type="component" value="Unassembled WGS sequence"/>
</dbReference>
<dbReference type="EMBL" id="JBHLZU010000036">
    <property type="protein sequence ID" value="MFB9909554.1"/>
    <property type="molecule type" value="Genomic_DNA"/>
</dbReference>
<proteinExistence type="inferred from homology"/>
<accession>A0ABV6ACB0</accession>
<dbReference type="SUPFAM" id="SSF51735">
    <property type="entry name" value="NAD(P)-binding Rossmann-fold domains"/>
    <property type="match status" value="1"/>
</dbReference>
<dbReference type="InterPro" id="IPR002347">
    <property type="entry name" value="SDR_fam"/>
</dbReference>
<protein>
    <submittedName>
        <fullName evidence="4">SDR family oxidoreductase</fullName>
    </submittedName>
</protein>
<organism evidence="4 5">
    <name type="scientific">Allokutzneria oryzae</name>
    <dbReference type="NCBI Taxonomy" id="1378989"/>
    <lineage>
        <taxon>Bacteria</taxon>
        <taxon>Bacillati</taxon>
        <taxon>Actinomycetota</taxon>
        <taxon>Actinomycetes</taxon>
        <taxon>Pseudonocardiales</taxon>
        <taxon>Pseudonocardiaceae</taxon>
        <taxon>Allokutzneria</taxon>
    </lineage>
</organism>
<feature type="domain" description="Ketoreductase" evidence="3">
    <location>
        <begin position="3"/>
        <end position="176"/>
    </location>
</feature>
<evidence type="ECO:0000313" key="5">
    <source>
        <dbReference type="Proteomes" id="UP001589693"/>
    </source>
</evidence>
<dbReference type="Gene3D" id="3.40.50.720">
    <property type="entry name" value="NAD(P)-binding Rossmann-like Domain"/>
    <property type="match status" value="1"/>
</dbReference>
<evidence type="ECO:0000259" key="3">
    <source>
        <dbReference type="SMART" id="SM00822"/>
    </source>
</evidence>
<dbReference type="Pfam" id="PF13561">
    <property type="entry name" value="adh_short_C2"/>
    <property type="match status" value="1"/>
</dbReference>
<sequence>MGSNAVVTGGSRGIGRAIVRRLARDGAHVVFAYASNAEAAAEVERLVAEEGGKAHGVRVDLAEPGSVARLFEAAEEHLDGLDILVNNAGTAMPASIADTTEADYDRVMALNTKAVYLAIQHAARHMRDGGRIITISTMNVRLPFPSTSAYGGSKAAAELFTQVAARELGARQITANVVRPGATETELLLSSNKPEVLAMLGQMTSLGRVGQPEDVADVVGFLAGPDGRWLTGEVLNASGGLHG</sequence>
<dbReference type="InterPro" id="IPR036291">
    <property type="entry name" value="NAD(P)-bd_dom_sf"/>
</dbReference>
<reference evidence="4 5" key="1">
    <citation type="submission" date="2024-09" db="EMBL/GenBank/DDBJ databases">
        <authorList>
            <person name="Sun Q."/>
            <person name="Mori K."/>
        </authorList>
    </citation>
    <scope>NUCLEOTIDE SEQUENCE [LARGE SCALE GENOMIC DNA]</scope>
    <source>
        <strain evidence="4 5">TBRC 7907</strain>
    </source>
</reference>
<evidence type="ECO:0000313" key="4">
    <source>
        <dbReference type="EMBL" id="MFB9909554.1"/>
    </source>
</evidence>